<gene>
    <name evidence="1" type="ORF">K466DRAFT_104337</name>
</gene>
<dbReference type="InParanoid" id="A0A5C3PFF9"/>
<proteinExistence type="predicted"/>
<evidence type="ECO:0000313" key="1">
    <source>
        <dbReference type="EMBL" id="TFK87589.1"/>
    </source>
</evidence>
<keyword evidence="2" id="KW-1185">Reference proteome</keyword>
<dbReference type="Proteomes" id="UP000308197">
    <property type="component" value="Unassembled WGS sequence"/>
</dbReference>
<accession>A0A5C3PFF9</accession>
<sequence length="174" mass="18414">MGKSSRSRPRRRGVQLVSLYKPRTPIRRLESDVCEGGDRTTGGCRWPGGTRHAPGRVGVCGGASIGGTTPRSRCARLCSCAPIHHTPAATCDSRRNRVLRRSLSPDLHVRSVPSTAATAVLLHSVPPRIMRIDGCLLAVHGMNVRQAVASLRLVAVHSGTPAAHTAATGIGPRV</sequence>
<organism evidence="1 2">
    <name type="scientific">Polyporus arcularius HHB13444</name>
    <dbReference type="NCBI Taxonomy" id="1314778"/>
    <lineage>
        <taxon>Eukaryota</taxon>
        <taxon>Fungi</taxon>
        <taxon>Dikarya</taxon>
        <taxon>Basidiomycota</taxon>
        <taxon>Agaricomycotina</taxon>
        <taxon>Agaricomycetes</taxon>
        <taxon>Polyporales</taxon>
        <taxon>Polyporaceae</taxon>
        <taxon>Polyporus</taxon>
    </lineage>
</organism>
<evidence type="ECO:0000313" key="2">
    <source>
        <dbReference type="Proteomes" id="UP000308197"/>
    </source>
</evidence>
<name>A0A5C3PFF9_9APHY</name>
<protein>
    <submittedName>
        <fullName evidence="1">Uncharacterized protein</fullName>
    </submittedName>
</protein>
<reference evidence="1 2" key="1">
    <citation type="journal article" date="2019" name="Nat. Ecol. Evol.">
        <title>Megaphylogeny resolves global patterns of mushroom evolution.</title>
        <authorList>
            <person name="Varga T."/>
            <person name="Krizsan K."/>
            <person name="Foldi C."/>
            <person name="Dima B."/>
            <person name="Sanchez-Garcia M."/>
            <person name="Sanchez-Ramirez S."/>
            <person name="Szollosi G.J."/>
            <person name="Szarkandi J.G."/>
            <person name="Papp V."/>
            <person name="Albert L."/>
            <person name="Andreopoulos W."/>
            <person name="Angelini C."/>
            <person name="Antonin V."/>
            <person name="Barry K.W."/>
            <person name="Bougher N.L."/>
            <person name="Buchanan P."/>
            <person name="Buyck B."/>
            <person name="Bense V."/>
            <person name="Catcheside P."/>
            <person name="Chovatia M."/>
            <person name="Cooper J."/>
            <person name="Damon W."/>
            <person name="Desjardin D."/>
            <person name="Finy P."/>
            <person name="Geml J."/>
            <person name="Haridas S."/>
            <person name="Hughes K."/>
            <person name="Justo A."/>
            <person name="Karasinski D."/>
            <person name="Kautmanova I."/>
            <person name="Kiss B."/>
            <person name="Kocsube S."/>
            <person name="Kotiranta H."/>
            <person name="LaButti K.M."/>
            <person name="Lechner B.E."/>
            <person name="Liimatainen K."/>
            <person name="Lipzen A."/>
            <person name="Lukacs Z."/>
            <person name="Mihaltcheva S."/>
            <person name="Morgado L.N."/>
            <person name="Niskanen T."/>
            <person name="Noordeloos M.E."/>
            <person name="Ohm R.A."/>
            <person name="Ortiz-Santana B."/>
            <person name="Ovrebo C."/>
            <person name="Racz N."/>
            <person name="Riley R."/>
            <person name="Savchenko A."/>
            <person name="Shiryaev A."/>
            <person name="Soop K."/>
            <person name="Spirin V."/>
            <person name="Szebenyi C."/>
            <person name="Tomsovsky M."/>
            <person name="Tulloss R.E."/>
            <person name="Uehling J."/>
            <person name="Grigoriev I.V."/>
            <person name="Vagvolgyi C."/>
            <person name="Papp T."/>
            <person name="Martin F.M."/>
            <person name="Miettinen O."/>
            <person name="Hibbett D.S."/>
            <person name="Nagy L.G."/>
        </authorList>
    </citation>
    <scope>NUCLEOTIDE SEQUENCE [LARGE SCALE GENOMIC DNA]</scope>
    <source>
        <strain evidence="1 2">HHB13444</strain>
    </source>
</reference>
<dbReference type="AlphaFoldDB" id="A0A5C3PFF9"/>
<dbReference type="EMBL" id="ML211146">
    <property type="protein sequence ID" value="TFK87589.1"/>
    <property type="molecule type" value="Genomic_DNA"/>
</dbReference>